<keyword evidence="3" id="KW-0238">DNA-binding</keyword>
<comment type="similarity">
    <text evidence="1">Belongs to the CENP-X/MHF2 family.</text>
</comment>
<feature type="compositionally biased region" description="Polar residues" evidence="5">
    <location>
        <begin position="1"/>
        <end position="10"/>
    </location>
</feature>
<evidence type="ECO:0000256" key="2">
    <source>
        <dbReference type="ARBA" id="ARBA00022763"/>
    </source>
</evidence>
<evidence type="ECO:0008006" key="8">
    <source>
        <dbReference type="Google" id="ProtNLM"/>
    </source>
</evidence>
<evidence type="ECO:0000313" key="6">
    <source>
        <dbReference type="EMBL" id="KAK1748185.1"/>
    </source>
</evidence>
<name>A0AAD9DJN5_9STRA</name>
<evidence type="ECO:0000256" key="1">
    <source>
        <dbReference type="ARBA" id="ARBA00009359"/>
    </source>
</evidence>
<dbReference type="EMBL" id="JATAAI010000001">
    <property type="protein sequence ID" value="KAK1748185.1"/>
    <property type="molecule type" value="Genomic_DNA"/>
</dbReference>
<accession>A0AAD9DJN5</accession>
<dbReference type="Pfam" id="PF09415">
    <property type="entry name" value="CENP-X"/>
    <property type="match status" value="1"/>
</dbReference>
<proteinExistence type="inferred from homology"/>
<dbReference type="GO" id="GO:0003677">
    <property type="term" value="F:DNA binding"/>
    <property type="evidence" value="ECO:0007669"/>
    <property type="project" value="UniProtKB-KW"/>
</dbReference>
<dbReference type="InterPro" id="IPR018552">
    <property type="entry name" value="CENP-X"/>
</dbReference>
<keyword evidence="4" id="KW-0234">DNA repair</keyword>
<comment type="caution">
    <text evidence="6">The sequence shown here is derived from an EMBL/GenBank/DDBJ whole genome shotgun (WGS) entry which is preliminary data.</text>
</comment>
<organism evidence="6 7">
    <name type="scientific">Skeletonema marinoi</name>
    <dbReference type="NCBI Taxonomy" id="267567"/>
    <lineage>
        <taxon>Eukaryota</taxon>
        <taxon>Sar</taxon>
        <taxon>Stramenopiles</taxon>
        <taxon>Ochrophyta</taxon>
        <taxon>Bacillariophyta</taxon>
        <taxon>Coscinodiscophyceae</taxon>
        <taxon>Thalassiosirophycidae</taxon>
        <taxon>Thalassiosirales</taxon>
        <taxon>Skeletonemataceae</taxon>
        <taxon>Skeletonema</taxon>
        <taxon>Skeletonema marinoi-dohrnii complex</taxon>
    </lineage>
</organism>
<feature type="region of interest" description="Disordered" evidence="5">
    <location>
        <begin position="1"/>
        <end position="29"/>
    </location>
</feature>
<dbReference type="Proteomes" id="UP001224775">
    <property type="component" value="Unassembled WGS sequence"/>
</dbReference>
<evidence type="ECO:0000256" key="5">
    <source>
        <dbReference type="SAM" id="MobiDB-lite"/>
    </source>
</evidence>
<feature type="compositionally biased region" description="Low complexity" evidence="5">
    <location>
        <begin position="11"/>
        <end position="29"/>
    </location>
</feature>
<reference evidence="6" key="1">
    <citation type="submission" date="2023-06" db="EMBL/GenBank/DDBJ databases">
        <title>Survivors Of The Sea: Transcriptome response of Skeletonema marinoi to long-term dormancy.</title>
        <authorList>
            <person name="Pinder M.I.M."/>
            <person name="Kourtchenko O."/>
            <person name="Robertson E.K."/>
            <person name="Larsson T."/>
            <person name="Maumus F."/>
            <person name="Osuna-Cruz C.M."/>
            <person name="Vancaester E."/>
            <person name="Stenow R."/>
            <person name="Vandepoele K."/>
            <person name="Ploug H."/>
            <person name="Bruchert V."/>
            <person name="Godhe A."/>
            <person name="Topel M."/>
        </authorList>
    </citation>
    <scope>NUCLEOTIDE SEQUENCE</scope>
    <source>
        <strain evidence="6">R05AC</strain>
    </source>
</reference>
<keyword evidence="2" id="KW-0227">DNA damage</keyword>
<protein>
    <recommendedName>
        <fullName evidence="8">Centromere protein X</fullName>
    </recommendedName>
</protein>
<dbReference type="AlphaFoldDB" id="A0AAD9DJN5"/>
<dbReference type="GO" id="GO:0006281">
    <property type="term" value="P:DNA repair"/>
    <property type="evidence" value="ECO:0007669"/>
    <property type="project" value="UniProtKB-KW"/>
</dbReference>
<evidence type="ECO:0000313" key="7">
    <source>
        <dbReference type="Proteomes" id="UP001224775"/>
    </source>
</evidence>
<keyword evidence="7" id="KW-1185">Reference proteome</keyword>
<gene>
    <name evidence="6" type="ORF">QTG54_000124</name>
</gene>
<evidence type="ECO:0000256" key="4">
    <source>
        <dbReference type="ARBA" id="ARBA00023204"/>
    </source>
</evidence>
<evidence type="ECO:0000256" key="3">
    <source>
        <dbReference type="ARBA" id="ARBA00023125"/>
    </source>
</evidence>
<sequence>MAVTNPYSRQTSTTSTTTATTASASSPPSISASLTRQLLQLHHPNQRFTNDAIMASSELLRLLIIEARRRAAIEAECESEVYMGQSQNSDNDMRRVEIRAEHVAKIAAELLMDLS</sequence>
<dbReference type="Gene3D" id="6.10.130.30">
    <property type="match status" value="1"/>
</dbReference>
<dbReference type="GO" id="GO:0051382">
    <property type="term" value="P:kinetochore assembly"/>
    <property type="evidence" value="ECO:0007669"/>
    <property type="project" value="InterPro"/>
</dbReference>